<evidence type="ECO:0000313" key="4">
    <source>
        <dbReference type="Proteomes" id="UP001523262"/>
    </source>
</evidence>
<evidence type="ECO:0000259" key="2">
    <source>
        <dbReference type="Pfam" id="PF13392"/>
    </source>
</evidence>
<dbReference type="InterPro" id="IPR010902">
    <property type="entry name" value="NUMOD4"/>
</dbReference>
<evidence type="ECO:0000313" key="3">
    <source>
        <dbReference type="EMBL" id="MCM2531668.1"/>
    </source>
</evidence>
<feature type="domain" description="NUMOD4" evidence="1">
    <location>
        <begin position="16"/>
        <end position="50"/>
    </location>
</feature>
<dbReference type="GO" id="GO:0004519">
    <property type="term" value="F:endonuclease activity"/>
    <property type="evidence" value="ECO:0007669"/>
    <property type="project" value="UniProtKB-KW"/>
</dbReference>
<organism evidence="3 4">
    <name type="scientific">Neobacillus pocheonensis</name>
    <dbReference type="NCBI Taxonomy" id="363869"/>
    <lineage>
        <taxon>Bacteria</taxon>
        <taxon>Bacillati</taxon>
        <taxon>Bacillota</taxon>
        <taxon>Bacilli</taxon>
        <taxon>Bacillales</taxon>
        <taxon>Bacillaceae</taxon>
        <taxon>Neobacillus</taxon>
    </lineage>
</organism>
<evidence type="ECO:0000259" key="1">
    <source>
        <dbReference type="Pfam" id="PF07463"/>
    </source>
</evidence>
<dbReference type="Gene3D" id="3.90.75.20">
    <property type="match status" value="1"/>
</dbReference>
<dbReference type="Pfam" id="PF13392">
    <property type="entry name" value="HNH_3"/>
    <property type="match status" value="1"/>
</dbReference>
<keyword evidence="3" id="KW-0378">Hydrolase</keyword>
<dbReference type="EMBL" id="JAMQCR010000001">
    <property type="protein sequence ID" value="MCM2531668.1"/>
    <property type="molecule type" value="Genomic_DNA"/>
</dbReference>
<accession>A0ABT0W7S5</accession>
<dbReference type="Proteomes" id="UP001523262">
    <property type="component" value="Unassembled WGS sequence"/>
</dbReference>
<comment type="caution">
    <text evidence="3">The sequence shown here is derived from an EMBL/GenBank/DDBJ whole genome shotgun (WGS) entry which is preliminary data.</text>
</comment>
<dbReference type="InterPro" id="IPR003615">
    <property type="entry name" value="HNH_nuc"/>
</dbReference>
<keyword evidence="4" id="KW-1185">Reference proteome</keyword>
<dbReference type="SUPFAM" id="SSF54060">
    <property type="entry name" value="His-Me finger endonucleases"/>
    <property type="match status" value="1"/>
</dbReference>
<keyword evidence="3" id="KW-0540">Nuclease</keyword>
<protein>
    <submittedName>
        <fullName evidence="3">NUMOD4 motif-containing HNH endonuclease</fullName>
    </submittedName>
</protein>
<sequence>MEIKMSIWNTGETITEIEGYNGKYFISNKGRVFSRSFNRSGIVFPLKQQKHNKGKGKENRFDYRVCLIDDNGKRKQHYIHRLVGKAFIPNPHNKPQIDHMDGNPLNNHVSNLRWCTNKENQEFRYNKEVVV</sequence>
<keyword evidence="3" id="KW-0255">Endonuclease</keyword>
<reference evidence="3 4" key="1">
    <citation type="submission" date="2022-06" db="EMBL/GenBank/DDBJ databases">
        <authorList>
            <person name="Jeon C.O."/>
        </authorList>
    </citation>
    <scope>NUCLEOTIDE SEQUENCE [LARGE SCALE GENOMIC DNA]</scope>
    <source>
        <strain evidence="3 4">KCTC 13943</strain>
    </source>
</reference>
<dbReference type="Pfam" id="PF07463">
    <property type="entry name" value="NUMOD4"/>
    <property type="match status" value="1"/>
</dbReference>
<gene>
    <name evidence="3" type="ORF">NDK43_03675</name>
</gene>
<feature type="domain" description="HNH nuclease" evidence="2">
    <location>
        <begin position="78"/>
        <end position="121"/>
    </location>
</feature>
<dbReference type="InterPro" id="IPR044925">
    <property type="entry name" value="His-Me_finger_sf"/>
</dbReference>
<proteinExistence type="predicted"/>
<name>A0ABT0W7S5_9BACI</name>